<feature type="compositionally biased region" description="Basic and acidic residues" evidence="1">
    <location>
        <begin position="16"/>
        <end position="37"/>
    </location>
</feature>
<feature type="region of interest" description="Disordered" evidence="1">
    <location>
        <begin position="1"/>
        <end position="93"/>
    </location>
</feature>
<evidence type="ECO:0000256" key="1">
    <source>
        <dbReference type="SAM" id="MobiDB-lite"/>
    </source>
</evidence>
<protein>
    <submittedName>
        <fullName evidence="2">Uncharacterized protein</fullName>
    </submittedName>
</protein>
<name>A0A150GX31_GONPE</name>
<reference evidence="3" key="1">
    <citation type="journal article" date="2016" name="Nat. Commun.">
        <title>The Gonium pectorale genome demonstrates co-option of cell cycle regulation during the evolution of multicellularity.</title>
        <authorList>
            <person name="Hanschen E.R."/>
            <person name="Marriage T.N."/>
            <person name="Ferris P.J."/>
            <person name="Hamaji T."/>
            <person name="Toyoda A."/>
            <person name="Fujiyama A."/>
            <person name="Neme R."/>
            <person name="Noguchi H."/>
            <person name="Minakuchi Y."/>
            <person name="Suzuki M."/>
            <person name="Kawai-Toyooka H."/>
            <person name="Smith D.R."/>
            <person name="Sparks H."/>
            <person name="Anderson J."/>
            <person name="Bakaric R."/>
            <person name="Luria V."/>
            <person name="Karger A."/>
            <person name="Kirschner M.W."/>
            <person name="Durand P.M."/>
            <person name="Michod R.E."/>
            <person name="Nozaki H."/>
            <person name="Olson B.J."/>
        </authorList>
    </citation>
    <scope>NUCLEOTIDE SEQUENCE [LARGE SCALE GENOMIC DNA]</scope>
    <source>
        <strain evidence="3">NIES-2863</strain>
    </source>
</reference>
<evidence type="ECO:0000313" key="3">
    <source>
        <dbReference type="Proteomes" id="UP000075714"/>
    </source>
</evidence>
<dbReference type="EMBL" id="LSYV01000006">
    <property type="protein sequence ID" value="KXZ54293.1"/>
    <property type="molecule type" value="Genomic_DNA"/>
</dbReference>
<sequence length="312" mass="31614">MALAAGGRAAVEFSEPEAKRLRAEDHKEHNEEHHAGDPVRASAAAPHSGQGATGVAGAAGGSGGAGGGGHTDGDKEAEEGPEEGQTTGTPPMAVDQPEEAVQLVALGGSDQAGEGQEAAVAAPSAAVPAAAEDELGLHTFLHKLEAFVEALRQRRLLYKTAVLGCLKARVWAEPLRAVEVVSKGDHDPPKLGGAVYEALIYALSPCVSPAATPKLDLRIHDLASELLADVLGAEALASAAGAAPDPAAAGGAAPGAAGGEQWRRQQQLLQGLARDLICASLRLALRVESAEPLRHMSVGYVLGGEPSVNLEG</sequence>
<comment type="caution">
    <text evidence="2">The sequence shown here is derived from an EMBL/GenBank/DDBJ whole genome shotgun (WGS) entry which is preliminary data.</text>
</comment>
<gene>
    <name evidence="2" type="ORF">GPECTOR_5g38</name>
</gene>
<dbReference type="Proteomes" id="UP000075714">
    <property type="component" value="Unassembled WGS sequence"/>
</dbReference>
<keyword evidence="3" id="KW-1185">Reference proteome</keyword>
<evidence type="ECO:0000313" key="2">
    <source>
        <dbReference type="EMBL" id="KXZ54293.1"/>
    </source>
</evidence>
<dbReference type="AlphaFoldDB" id="A0A150GX31"/>
<organism evidence="2 3">
    <name type="scientific">Gonium pectorale</name>
    <name type="common">Green alga</name>
    <dbReference type="NCBI Taxonomy" id="33097"/>
    <lineage>
        <taxon>Eukaryota</taxon>
        <taxon>Viridiplantae</taxon>
        <taxon>Chlorophyta</taxon>
        <taxon>core chlorophytes</taxon>
        <taxon>Chlorophyceae</taxon>
        <taxon>CS clade</taxon>
        <taxon>Chlamydomonadales</taxon>
        <taxon>Volvocaceae</taxon>
        <taxon>Gonium</taxon>
    </lineage>
</organism>
<accession>A0A150GX31</accession>
<proteinExistence type="predicted"/>
<feature type="compositionally biased region" description="Gly residues" evidence="1">
    <location>
        <begin position="51"/>
        <end position="70"/>
    </location>
</feature>